<name>A0ABY5L4U1_9CELL</name>
<sequence>MARALELALRGPAHGPNPRVGCVLVSPDGHPLGEGWHRGAGTPHAEVAALDDARGRGAVVRGATAVVTLEPCDHTGRTGPCSRALLDAGVSRVVIAVADPNPVAAGGAARLRAAGVDVVAGVSEQEGRAVLGPWLHAIEHGRPFVTLKLATSLDGRVAAADGSSRWITSQASRRDAHVLRAQVDAIAVGSGTAVTDDPALTARDEAGGLADHQPLRVVVGRRPAPANGRLRGPGGELVHAATHDPREVLALLHAREVRHLLVEGGPTIAAAFLRAGLVDEVRAYVAPVFLGAGRPAVADLGIGSIDGALRLEPHEVRRLGPDVLIVSRPRPHDPPPGTAQTIHLVRTPSEES</sequence>
<comment type="similarity">
    <text evidence="5 14">In the C-terminal section; belongs to the HTP reductase family.</text>
</comment>
<evidence type="ECO:0000256" key="4">
    <source>
        <dbReference type="ARBA" id="ARBA00005259"/>
    </source>
</evidence>
<comment type="similarity">
    <text evidence="4 14">In the N-terminal section; belongs to the cytidine and deoxycytidylate deaminase family.</text>
</comment>
<evidence type="ECO:0000256" key="1">
    <source>
        <dbReference type="ARBA" id="ARBA00002151"/>
    </source>
</evidence>
<comment type="pathway">
    <text evidence="2 14">Cofactor biosynthesis; riboflavin biosynthesis; 5-amino-6-(D-ribitylamino)uracil from GTP: step 2/4.</text>
</comment>
<evidence type="ECO:0000313" key="16">
    <source>
        <dbReference type="EMBL" id="UUI76950.1"/>
    </source>
</evidence>
<dbReference type="InterPro" id="IPR016192">
    <property type="entry name" value="APOBEC/CMP_deaminase_Zn-bd"/>
</dbReference>
<dbReference type="PANTHER" id="PTHR38011:SF7">
    <property type="entry name" value="2,5-DIAMINO-6-RIBOSYLAMINO-4(3H)-PYRIMIDINONE 5'-PHOSPHATE REDUCTASE"/>
    <property type="match status" value="1"/>
</dbReference>
<keyword evidence="14 16" id="KW-0378">Hydrolase</keyword>
<evidence type="ECO:0000256" key="7">
    <source>
        <dbReference type="ARBA" id="ARBA00022723"/>
    </source>
</evidence>
<dbReference type="Gene3D" id="3.40.430.10">
    <property type="entry name" value="Dihydrofolate Reductase, subunit A"/>
    <property type="match status" value="2"/>
</dbReference>
<comment type="pathway">
    <text evidence="3 14">Cofactor biosynthesis; riboflavin biosynthesis; 5-amino-6-(D-ribitylamino)uracil from GTP: step 3/4.</text>
</comment>
<dbReference type="InterPro" id="IPR002125">
    <property type="entry name" value="CMP_dCMP_dom"/>
</dbReference>
<feature type="domain" description="CMP/dCMP-type deaminase" evidence="15">
    <location>
        <begin position="1"/>
        <end position="119"/>
    </location>
</feature>
<evidence type="ECO:0000256" key="13">
    <source>
        <dbReference type="ARBA" id="ARBA00049886"/>
    </source>
</evidence>
<evidence type="ECO:0000256" key="11">
    <source>
        <dbReference type="ARBA" id="ARBA00023268"/>
    </source>
</evidence>
<dbReference type="InterPro" id="IPR016193">
    <property type="entry name" value="Cytidine_deaminase-like"/>
</dbReference>
<dbReference type="InterPro" id="IPR004794">
    <property type="entry name" value="Eubact_RibD"/>
</dbReference>
<reference evidence="16 17" key="1">
    <citation type="submission" date="2022-07" db="EMBL/GenBank/DDBJ databases">
        <title>Novel species in genus cellulomonas.</title>
        <authorList>
            <person name="Ye L."/>
        </authorList>
    </citation>
    <scope>NUCLEOTIDE SEQUENCE [LARGE SCALE GENOMIC DNA]</scope>
    <source>
        <strain evidence="17">zg-Y338</strain>
    </source>
</reference>
<protein>
    <recommendedName>
        <fullName evidence="14">Riboflavin biosynthesis protein RibD</fullName>
    </recommendedName>
    <domain>
        <recommendedName>
            <fullName evidence="14">Diaminohydroxyphosphoribosylaminopyrimidine deaminase</fullName>
            <shortName evidence="14">DRAP deaminase</shortName>
            <ecNumber evidence="14">3.5.4.26</ecNumber>
        </recommendedName>
        <alternativeName>
            <fullName evidence="14">Riboflavin-specific deaminase</fullName>
        </alternativeName>
    </domain>
    <domain>
        <recommendedName>
            <fullName evidence="14">5-amino-6-(5-phosphoribosylamino)uracil reductase</fullName>
            <ecNumber evidence="14">1.1.1.193</ecNumber>
        </recommendedName>
        <alternativeName>
            <fullName evidence="14">HTP reductase</fullName>
        </alternativeName>
    </domain>
</protein>
<dbReference type="Pfam" id="PF01872">
    <property type="entry name" value="RibD_C"/>
    <property type="match status" value="1"/>
</dbReference>
<dbReference type="SUPFAM" id="SSF53927">
    <property type="entry name" value="Cytidine deaminase-like"/>
    <property type="match status" value="1"/>
</dbReference>
<comment type="catalytic activity">
    <reaction evidence="13 14">
        <text>2,5-diamino-6-hydroxy-4-(5-phosphoribosylamino)-pyrimidine + H2O + H(+) = 5-amino-6-(5-phospho-D-ribosylamino)uracil + NH4(+)</text>
        <dbReference type="Rhea" id="RHEA:21868"/>
        <dbReference type="ChEBI" id="CHEBI:15377"/>
        <dbReference type="ChEBI" id="CHEBI:15378"/>
        <dbReference type="ChEBI" id="CHEBI:28938"/>
        <dbReference type="ChEBI" id="CHEBI:58453"/>
        <dbReference type="ChEBI" id="CHEBI:58614"/>
        <dbReference type="EC" id="3.5.4.26"/>
    </reaction>
</comment>
<dbReference type="InterPro" id="IPR024072">
    <property type="entry name" value="DHFR-like_dom_sf"/>
</dbReference>
<evidence type="ECO:0000256" key="5">
    <source>
        <dbReference type="ARBA" id="ARBA00007417"/>
    </source>
</evidence>
<evidence type="ECO:0000313" key="17">
    <source>
        <dbReference type="Proteomes" id="UP001316189"/>
    </source>
</evidence>
<comment type="catalytic activity">
    <reaction evidence="12 14">
        <text>5-amino-6-(5-phospho-D-ribitylamino)uracil + NADP(+) = 5-amino-6-(5-phospho-D-ribosylamino)uracil + NADPH + H(+)</text>
        <dbReference type="Rhea" id="RHEA:17845"/>
        <dbReference type="ChEBI" id="CHEBI:15378"/>
        <dbReference type="ChEBI" id="CHEBI:57783"/>
        <dbReference type="ChEBI" id="CHEBI:58349"/>
        <dbReference type="ChEBI" id="CHEBI:58421"/>
        <dbReference type="ChEBI" id="CHEBI:58453"/>
        <dbReference type="EC" id="1.1.1.193"/>
    </reaction>
</comment>
<keyword evidence="11" id="KW-0511">Multifunctional enzyme</keyword>
<dbReference type="EC" id="3.5.4.26" evidence="14"/>
<dbReference type="Proteomes" id="UP001316189">
    <property type="component" value="Chromosome"/>
</dbReference>
<dbReference type="GO" id="GO:0008835">
    <property type="term" value="F:diaminohydroxyphosphoribosylaminopyrimidine deaminase activity"/>
    <property type="evidence" value="ECO:0007669"/>
    <property type="project" value="UniProtKB-EC"/>
</dbReference>
<dbReference type="SUPFAM" id="SSF53597">
    <property type="entry name" value="Dihydrofolate reductase-like"/>
    <property type="match status" value="1"/>
</dbReference>
<evidence type="ECO:0000256" key="2">
    <source>
        <dbReference type="ARBA" id="ARBA00004882"/>
    </source>
</evidence>
<dbReference type="PROSITE" id="PS51747">
    <property type="entry name" value="CYT_DCMP_DEAMINASES_2"/>
    <property type="match status" value="1"/>
</dbReference>
<dbReference type="RefSeq" id="WP_227569193.1">
    <property type="nucleotide sequence ID" value="NZ_CP101988.1"/>
</dbReference>
<dbReference type="PANTHER" id="PTHR38011">
    <property type="entry name" value="DIHYDROFOLATE REDUCTASE FAMILY PROTEIN (AFU_ORTHOLOGUE AFUA_8G06820)"/>
    <property type="match status" value="1"/>
</dbReference>
<dbReference type="Pfam" id="PF00383">
    <property type="entry name" value="dCMP_cyt_deam_1"/>
    <property type="match status" value="1"/>
</dbReference>
<dbReference type="InterPro" id="IPR002734">
    <property type="entry name" value="RibDG_C"/>
</dbReference>
<dbReference type="CDD" id="cd01284">
    <property type="entry name" value="Riboflavin_deaminase-reductase"/>
    <property type="match status" value="1"/>
</dbReference>
<dbReference type="InterPro" id="IPR050765">
    <property type="entry name" value="Riboflavin_Biosynth_HTPR"/>
</dbReference>
<comment type="cofactor">
    <cofactor evidence="14">
        <name>Zn(2+)</name>
        <dbReference type="ChEBI" id="CHEBI:29105"/>
    </cofactor>
    <text evidence="14">Binds 1 zinc ion.</text>
</comment>
<keyword evidence="7 14" id="KW-0479">Metal-binding</keyword>
<evidence type="ECO:0000256" key="10">
    <source>
        <dbReference type="ARBA" id="ARBA00023002"/>
    </source>
</evidence>
<dbReference type="EC" id="1.1.1.193" evidence="14"/>
<evidence type="ECO:0000256" key="9">
    <source>
        <dbReference type="ARBA" id="ARBA00022857"/>
    </source>
</evidence>
<evidence type="ECO:0000259" key="15">
    <source>
        <dbReference type="PROSITE" id="PS51747"/>
    </source>
</evidence>
<keyword evidence="9 14" id="KW-0521">NADP</keyword>
<dbReference type="Gene3D" id="3.40.140.10">
    <property type="entry name" value="Cytidine Deaminase, domain 2"/>
    <property type="match status" value="1"/>
</dbReference>
<keyword evidence="10 14" id="KW-0560">Oxidoreductase</keyword>
<dbReference type="EMBL" id="CP101988">
    <property type="protein sequence ID" value="UUI76950.1"/>
    <property type="molecule type" value="Genomic_DNA"/>
</dbReference>
<keyword evidence="6 14" id="KW-0686">Riboflavin biosynthesis</keyword>
<dbReference type="PROSITE" id="PS00903">
    <property type="entry name" value="CYT_DCMP_DEAMINASES_1"/>
    <property type="match status" value="1"/>
</dbReference>
<comment type="function">
    <text evidence="1 14">Converts 2,5-diamino-6-(ribosylamino)-4(3h)-pyrimidinone 5'-phosphate into 5-amino-6-(ribosylamino)-2,4(1h,3h)-pyrimidinedione 5'-phosphate.</text>
</comment>
<dbReference type="PIRSF" id="PIRSF006769">
    <property type="entry name" value="RibD"/>
    <property type="match status" value="1"/>
</dbReference>
<keyword evidence="8 14" id="KW-0862">Zinc</keyword>
<dbReference type="GO" id="GO:0008703">
    <property type="term" value="F:5-amino-6-(5-phosphoribosylamino)uracil reductase activity"/>
    <property type="evidence" value="ECO:0007669"/>
    <property type="project" value="UniProtKB-EC"/>
</dbReference>
<organism evidence="16 17">
    <name type="scientific">Cellulomonas chengniuliangii</name>
    <dbReference type="NCBI Taxonomy" id="2968084"/>
    <lineage>
        <taxon>Bacteria</taxon>
        <taxon>Bacillati</taxon>
        <taxon>Actinomycetota</taxon>
        <taxon>Actinomycetes</taxon>
        <taxon>Micrococcales</taxon>
        <taxon>Cellulomonadaceae</taxon>
        <taxon>Cellulomonas</taxon>
    </lineage>
</organism>
<evidence type="ECO:0000256" key="8">
    <source>
        <dbReference type="ARBA" id="ARBA00022833"/>
    </source>
</evidence>
<keyword evidence="17" id="KW-1185">Reference proteome</keyword>
<gene>
    <name evidence="16" type="primary">ribD</name>
    <name evidence="16" type="ORF">NP064_08095</name>
</gene>
<evidence type="ECO:0000256" key="3">
    <source>
        <dbReference type="ARBA" id="ARBA00004910"/>
    </source>
</evidence>
<evidence type="ECO:0000256" key="6">
    <source>
        <dbReference type="ARBA" id="ARBA00022619"/>
    </source>
</evidence>
<proteinExistence type="inferred from homology"/>
<dbReference type="NCBIfam" id="TIGR00326">
    <property type="entry name" value="eubact_ribD"/>
    <property type="match status" value="1"/>
</dbReference>
<accession>A0ABY5L4U1</accession>
<evidence type="ECO:0000256" key="14">
    <source>
        <dbReference type="PIRNR" id="PIRNR006769"/>
    </source>
</evidence>
<evidence type="ECO:0000256" key="12">
    <source>
        <dbReference type="ARBA" id="ARBA00049861"/>
    </source>
</evidence>